<comment type="caution">
    <text evidence="14">The sequence shown here is derived from an EMBL/GenBank/DDBJ whole genome shotgun (WGS) entry which is preliminary data.</text>
</comment>
<feature type="transmembrane region" description="Helical" evidence="13">
    <location>
        <begin position="972"/>
        <end position="990"/>
    </location>
</feature>
<feature type="transmembrane region" description="Helical" evidence="13">
    <location>
        <begin position="29"/>
        <end position="50"/>
    </location>
</feature>
<name>A0A9P0TAI8_PIEBR</name>
<evidence type="ECO:0000256" key="1">
    <source>
        <dbReference type="ARBA" id="ARBA00004141"/>
    </source>
</evidence>
<keyword evidence="11 12" id="KW-0407">Ion channel</keyword>
<evidence type="ECO:0000256" key="10">
    <source>
        <dbReference type="ARBA" id="ARBA00023201"/>
    </source>
</evidence>
<evidence type="ECO:0000313" key="14">
    <source>
        <dbReference type="EMBL" id="CAH4028576.1"/>
    </source>
</evidence>
<dbReference type="Gene3D" id="1.10.287.820">
    <property type="entry name" value="Acid-sensing ion channel domain"/>
    <property type="match status" value="1"/>
</dbReference>
<evidence type="ECO:0000256" key="4">
    <source>
        <dbReference type="ARBA" id="ARBA00022461"/>
    </source>
</evidence>
<dbReference type="GO" id="GO:0005886">
    <property type="term" value="C:plasma membrane"/>
    <property type="evidence" value="ECO:0007669"/>
    <property type="project" value="TreeGrafter"/>
</dbReference>
<feature type="transmembrane region" description="Helical" evidence="13">
    <location>
        <begin position="647"/>
        <end position="670"/>
    </location>
</feature>
<feature type="transmembrane region" description="Helical" evidence="13">
    <location>
        <begin position="690"/>
        <end position="723"/>
    </location>
</feature>
<keyword evidence="3 12" id="KW-0813">Transport</keyword>
<dbReference type="GO" id="GO:0015171">
    <property type="term" value="F:amino acid transmembrane transporter activity"/>
    <property type="evidence" value="ECO:0007669"/>
    <property type="project" value="TreeGrafter"/>
</dbReference>
<evidence type="ECO:0000256" key="6">
    <source>
        <dbReference type="ARBA" id="ARBA00022989"/>
    </source>
</evidence>
<keyword evidence="5 12" id="KW-0812">Transmembrane</keyword>
<sequence length="1086" mass="120924">MTDQRASSEPPPKSSNLYAILNLAYNDRWFWVTLVVLSWYGSGLLVQSAWTAFVSNPISFGVETTYTDWDTKMPAVYICETSNDNRIYDVADTIWTPDHLLDLEDVMKDIVYFRGAAFNLVNVCVHSKNPDPKCPFSNYSYYVNLVRSTCPELLINCLFNKKEFDCCKYFVPIHTDMGTCFALNSVQVKRQVVVKNIENDPLTVETTPAQRACRFSYENDNGLYPLYSYSACTVLCRKREQIKLCGCTDHFMIGSDETKTCNASGLLCLHRHFSQLTTLKPRWAGRRPGLVCDCLPSCDETEITIIKDAVTSSGRARKKRTAVELKLAYLPTERFKRNVVRSRLDLVVSIGGAAGLFVGASLLSFVELFFFFTIRLLDNIYLEKRKKKDRATVRNIQTFQPAMPRSTRRGFTEMTTERKDSSMMSRFKVFCSGQACGARWTLGALLLAPLTAANPNYCAVPATILVAVFITFASFTNRDLKKLAEVLPPSKTGRGRRERNLRSFADFMAMWMWFLSHLVAVAVCARILSATADHVTGSRTRRWLFGYEARSLGEPWPDVLGVTVVLVVCAMFMCGLEESMMFTCLLLIILYIFSQSFTIYGLMNLDITNIKIPLPITVYELFAAGAPISYTFCTVQKKNDNESFNRNVLLMIGLPALVLSCLCFLYTNMLKGTSIDAALPMTTLLEARVAGWICPVLAAITVAGVCLALTELCPLLFSVLVLLASPEWKVLTRSMTYESTTTGSPVLAVFTAGSLAAILAFACPLAHMITLMNASHLMSLTIQALHFIIMRCVPTTEQIEAGDVEYKRLGIGTSIVTRKSSGLKRKRSLWFIPSAIRHTKTLESIKSKVNKETEERECLLLDEYSGCQSEEVEQRSGSALAELAEAEVVDLQSDMEASEGEISSGDDSTDIDAVVKEYRDRIQVVTAIPESSIPAPPSVRGARWVAVGACTQLIASAFIAAAFCCEKYRVPMFATGLPLWLCGTFISIWHPAHLVGIKRLSQLQGPITMLLSLLLLTPLLLDSWPAIILFAGAGVVIYARCERWCGDLAVHQARSTLERRKLRHVTASMPLGGARLTHIDTVYITR</sequence>
<evidence type="ECO:0000313" key="15">
    <source>
        <dbReference type="Proteomes" id="UP001152562"/>
    </source>
</evidence>
<keyword evidence="10 12" id="KW-0739">Sodium transport</keyword>
<gene>
    <name evidence="14" type="ORF">PIBRA_LOCUS5399</name>
</gene>
<dbReference type="Gene3D" id="2.60.470.10">
    <property type="entry name" value="Acid-sensing ion channels like domains"/>
    <property type="match status" value="1"/>
</dbReference>
<dbReference type="AlphaFoldDB" id="A0A9P0TAI8"/>
<organism evidence="14 15">
    <name type="scientific">Pieris brassicae</name>
    <name type="common">White butterfly</name>
    <name type="synonym">Large white butterfly</name>
    <dbReference type="NCBI Taxonomy" id="7116"/>
    <lineage>
        <taxon>Eukaryota</taxon>
        <taxon>Metazoa</taxon>
        <taxon>Ecdysozoa</taxon>
        <taxon>Arthropoda</taxon>
        <taxon>Hexapoda</taxon>
        <taxon>Insecta</taxon>
        <taxon>Pterygota</taxon>
        <taxon>Neoptera</taxon>
        <taxon>Endopterygota</taxon>
        <taxon>Lepidoptera</taxon>
        <taxon>Glossata</taxon>
        <taxon>Ditrysia</taxon>
        <taxon>Papilionoidea</taxon>
        <taxon>Pieridae</taxon>
        <taxon>Pierinae</taxon>
        <taxon>Pieris</taxon>
    </lineage>
</organism>
<evidence type="ECO:0000256" key="7">
    <source>
        <dbReference type="ARBA" id="ARBA00023053"/>
    </source>
</evidence>
<keyword evidence="8 12" id="KW-0406">Ion transport</keyword>
<feature type="transmembrane region" description="Helical" evidence="13">
    <location>
        <begin position="583"/>
        <end position="602"/>
    </location>
</feature>
<feature type="transmembrane region" description="Helical" evidence="13">
    <location>
        <begin position="1010"/>
        <end position="1039"/>
    </location>
</feature>
<feature type="transmembrane region" description="Helical" evidence="13">
    <location>
        <begin position="744"/>
        <end position="769"/>
    </location>
</feature>
<comment type="subcellular location">
    <subcellularLocation>
        <location evidence="1">Membrane</location>
        <topology evidence="1">Multi-pass membrane protein</topology>
    </subcellularLocation>
</comment>
<feature type="transmembrane region" description="Helical" evidence="13">
    <location>
        <begin position="427"/>
        <end position="448"/>
    </location>
</feature>
<evidence type="ECO:0000256" key="5">
    <source>
        <dbReference type="ARBA" id="ARBA00022692"/>
    </source>
</evidence>
<evidence type="ECO:0000256" key="13">
    <source>
        <dbReference type="SAM" id="Phobius"/>
    </source>
</evidence>
<dbReference type="PANTHER" id="PTHR43243">
    <property type="entry name" value="INNER MEMBRANE TRANSPORTER YGJI-RELATED"/>
    <property type="match status" value="1"/>
</dbReference>
<keyword evidence="7" id="KW-0915">Sodium</keyword>
<dbReference type="Gene3D" id="1.10.287.770">
    <property type="entry name" value="YojJ-like"/>
    <property type="match status" value="1"/>
</dbReference>
<dbReference type="InterPro" id="IPR001873">
    <property type="entry name" value="ENaC"/>
</dbReference>
<proteinExistence type="inferred from homology"/>
<feature type="transmembrane region" description="Helical" evidence="13">
    <location>
        <begin position="454"/>
        <end position="475"/>
    </location>
</feature>
<evidence type="ECO:0000256" key="12">
    <source>
        <dbReference type="RuleBase" id="RU000679"/>
    </source>
</evidence>
<feature type="transmembrane region" description="Helical" evidence="13">
    <location>
        <begin position="559"/>
        <end position="576"/>
    </location>
</feature>
<reference evidence="14" key="1">
    <citation type="submission" date="2022-05" db="EMBL/GenBank/DDBJ databases">
        <authorList>
            <person name="Okamura Y."/>
        </authorList>
    </citation>
    <scope>NUCLEOTIDE SEQUENCE</scope>
</reference>
<protein>
    <submittedName>
        <fullName evidence="14">Uncharacterized protein</fullName>
    </submittedName>
</protein>
<evidence type="ECO:0000256" key="3">
    <source>
        <dbReference type="ARBA" id="ARBA00022448"/>
    </source>
</evidence>
<dbReference type="GO" id="GO:0005272">
    <property type="term" value="F:sodium channel activity"/>
    <property type="evidence" value="ECO:0007669"/>
    <property type="project" value="UniProtKB-KW"/>
</dbReference>
<feature type="transmembrane region" description="Helical" evidence="13">
    <location>
        <begin position="944"/>
        <end position="965"/>
    </location>
</feature>
<feature type="transmembrane region" description="Helical" evidence="13">
    <location>
        <begin position="614"/>
        <end position="635"/>
    </location>
</feature>
<evidence type="ECO:0000256" key="11">
    <source>
        <dbReference type="ARBA" id="ARBA00023303"/>
    </source>
</evidence>
<dbReference type="Proteomes" id="UP001152562">
    <property type="component" value="Unassembled WGS sequence"/>
</dbReference>
<keyword evidence="6 13" id="KW-1133">Transmembrane helix</keyword>
<feature type="transmembrane region" description="Helical" evidence="13">
    <location>
        <begin position="346"/>
        <end position="377"/>
    </location>
</feature>
<comment type="similarity">
    <text evidence="2 12">Belongs to the amiloride-sensitive sodium channel (TC 1.A.6) family.</text>
</comment>
<dbReference type="Pfam" id="PF00858">
    <property type="entry name" value="ASC"/>
    <property type="match status" value="2"/>
</dbReference>
<keyword evidence="9 13" id="KW-0472">Membrane</keyword>
<evidence type="ECO:0000256" key="9">
    <source>
        <dbReference type="ARBA" id="ARBA00023136"/>
    </source>
</evidence>
<evidence type="ECO:0000256" key="8">
    <source>
        <dbReference type="ARBA" id="ARBA00023065"/>
    </source>
</evidence>
<feature type="transmembrane region" description="Helical" evidence="13">
    <location>
        <begin position="504"/>
        <end position="528"/>
    </location>
</feature>
<dbReference type="PANTHER" id="PTHR43243:SF98">
    <property type="entry name" value="TORN AND DIMINISHED RHABDOMERES, ISOFORM D"/>
    <property type="match status" value="1"/>
</dbReference>
<accession>A0A9P0TAI8</accession>
<keyword evidence="15" id="KW-1185">Reference proteome</keyword>
<dbReference type="EMBL" id="CALOZG010000005">
    <property type="protein sequence ID" value="CAH4028576.1"/>
    <property type="molecule type" value="Genomic_DNA"/>
</dbReference>
<keyword evidence="4 12" id="KW-0894">Sodium channel</keyword>
<evidence type="ECO:0000256" key="2">
    <source>
        <dbReference type="ARBA" id="ARBA00007193"/>
    </source>
</evidence>